<evidence type="ECO:0000313" key="3">
    <source>
        <dbReference type="EMBL" id="ETO91053.1"/>
    </source>
</evidence>
<name>W2V0R5_9RICK</name>
<proteinExistence type="predicted"/>
<dbReference type="AlphaFoldDB" id="W2V0R5"/>
<evidence type="ECO:0000313" key="4">
    <source>
        <dbReference type="Proteomes" id="UP000018951"/>
    </source>
</evidence>
<evidence type="ECO:0000256" key="2">
    <source>
        <dbReference type="SAM" id="Phobius"/>
    </source>
</evidence>
<comment type="caution">
    <text evidence="3">The sequence shown here is derived from an EMBL/GenBank/DDBJ whole genome shotgun (WGS) entry which is preliminary data.</text>
</comment>
<keyword evidence="2" id="KW-1133">Transmembrane helix</keyword>
<organism evidence="3 4">
    <name type="scientific">Candidatus Xenolissoclinum pacificiensis L6</name>
    <dbReference type="NCBI Taxonomy" id="1401685"/>
    <lineage>
        <taxon>Bacteria</taxon>
        <taxon>Pseudomonadati</taxon>
        <taxon>Pseudomonadota</taxon>
        <taxon>Alphaproteobacteria</taxon>
        <taxon>Rickettsiales</taxon>
        <taxon>Anaplasmataceae</taxon>
        <taxon>Candidatus Xenolissoclinum</taxon>
    </lineage>
</organism>
<keyword evidence="2" id="KW-0472">Membrane</keyword>
<gene>
    <name evidence="3" type="ORF">P857_128</name>
</gene>
<feature type="transmembrane region" description="Helical" evidence="2">
    <location>
        <begin position="57"/>
        <end position="79"/>
    </location>
</feature>
<keyword evidence="4" id="KW-1185">Reference proteome</keyword>
<protein>
    <submittedName>
        <fullName evidence="3">Uncharacterized protein</fullName>
    </submittedName>
</protein>
<keyword evidence="2" id="KW-0812">Transmembrane</keyword>
<feature type="region of interest" description="Disordered" evidence="1">
    <location>
        <begin position="29"/>
        <end position="49"/>
    </location>
</feature>
<reference evidence="3 4" key="1">
    <citation type="journal article" date="2013" name="PLoS ONE">
        <title>Bacterial endosymbiosis in a chordate host: long-term co-evolution and conservation of secondary metabolism.</title>
        <authorList>
            <person name="Kwan J.C."/>
            <person name="Schmidt E.W."/>
        </authorList>
    </citation>
    <scope>NUCLEOTIDE SEQUENCE [LARGE SCALE GENOMIC DNA]</scope>
    <source>
        <strain evidence="4">L6</strain>
    </source>
</reference>
<dbReference type="EMBL" id="AXCJ01000009">
    <property type="protein sequence ID" value="ETO91053.1"/>
    <property type="molecule type" value="Genomic_DNA"/>
</dbReference>
<feature type="compositionally biased region" description="Polar residues" evidence="1">
    <location>
        <begin position="29"/>
        <end position="43"/>
    </location>
</feature>
<sequence>MGSAEASSSRDDYEESRLLSIVDVPHTSNIASRTEQGSTSVQSEPGGCDSKSIKKTVICVISCMSVFGLAALVGGLLGYDEGKRKGLTEANDVDGTGQVYTPSWVPSYSPPTDMYSVLDDDTTTIQGNSTVFRKIDDYFTLPYVSMCEINPNVLINMIPKSYDIQGFFSTLTKIEQGFKKATNFADKAQYLAKCKHASILMLQRLQEEELYSNFEGNSVDEDIESEWGHGNEAIKYIENAMEKTDARALEVSKELTTQEMWEKVDFSSKLKDFLSKRVDFVKEAGNTLYNLFTQANNAQGIWYQMAVIRTYTEAVAQVSDRINDVSEGIQNPNSSFVVDVTELDRIVGQGIFGPLLCRSDGMTIESWKKILGLGDDNHIQGNANESSGDEVNAKHGTFFQNVCGTLFEMITNKLHSIWRVQPEINRNGLLYDINHATLFVSIHTNSYKDKRGRFTRKTLKVLKRDLKNVLEIFQGSVGSSKVTEQMDNLQYLYETELQQEMDIAKQDDISKIVHIIKNAVQGTMDAIEEYQEVSQEFNEQQKANAEYGFTSKSTKAWIKDLAKAVEFDAEQNCGSSNATQNIGWFDKEWYNYVEKVRNQSTTQYGRTFLEKFDERATLARITGKRTDVGGASPVDQPVSSMTHVCSPGTFLDSVCFSNPECQALDSANMLIKIGR</sequence>
<dbReference type="Proteomes" id="UP000018951">
    <property type="component" value="Unassembled WGS sequence"/>
</dbReference>
<evidence type="ECO:0000256" key="1">
    <source>
        <dbReference type="SAM" id="MobiDB-lite"/>
    </source>
</evidence>
<accession>W2V0R5</accession>